<gene>
    <name evidence="1" type="ORF">BLA3211_01980</name>
</gene>
<dbReference type="Proteomes" id="UP000494301">
    <property type="component" value="Unassembled WGS sequence"/>
</dbReference>
<proteinExistence type="predicted"/>
<accession>A0A6J5IRG6</accession>
<dbReference type="AlphaFoldDB" id="A0A6J5IRG6"/>
<name>A0A6J5IRG6_9BURK</name>
<reference evidence="1 2" key="1">
    <citation type="submission" date="2020-04" db="EMBL/GenBank/DDBJ databases">
        <authorList>
            <person name="Depoorter E."/>
        </authorList>
    </citation>
    <scope>NUCLEOTIDE SEQUENCE [LARGE SCALE GENOMIC DNA]</scope>
    <source>
        <strain evidence="1 2">BCC0217</strain>
    </source>
</reference>
<protein>
    <submittedName>
        <fullName evidence="1">Uncharacterized protein</fullName>
    </submittedName>
</protein>
<dbReference type="RefSeq" id="WP_006484122.1">
    <property type="nucleotide sequence ID" value="NZ_CABWIL020000006.1"/>
</dbReference>
<organism evidence="1 2">
    <name type="scientific">Burkholderia aenigmatica</name>
    <dbReference type="NCBI Taxonomy" id="2015348"/>
    <lineage>
        <taxon>Bacteria</taxon>
        <taxon>Pseudomonadati</taxon>
        <taxon>Pseudomonadota</taxon>
        <taxon>Betaproteobacteria</taxon>
        <taxon>Burkholderiales</taxon>
        <taxon>Burkholderiaceae</taxon>
        <taxon>Burkholderia</taxon>
        <taxon>Burkholderia cepacia complex</taxon>
    </lineage>
</organism>
<evidence type="ECO:0000313" key="2">
    <source>
        <dbReference type="Proteomes" id="UP000494301"/>
    </source>
</evidence>
<evidence type="ECO:0000313" key="1">
    <source>
        <dbReference type="EMBL" id="CAB3962910.1"/>
    </source>
</evidence>
<sequence>MAVKPKTGAGVADATGDVATDYDVAVTTTSSKSMPAPRMGQLITVVAGPGRHVVNREFGGVYSETDAMPATVNPRILRLLDDEDLIRQADAQ</sequence>
<dbReference type="EMBL" id="CABWIL020000006">
    <property type="protein sequence ID" value="CAB3962910.1"/>
    <property type="molecule type" value="Genomic_DNA"/>
</dbReference>